<accession>A0ABY6MP60</accession>
<comment type="subcellular location">
    <subcellularLocation>
        <location evidence="1">Periplasm</location>
    </subcellularLocation>
</comment>
<dbReference type="EMBL" id="CP110257">
    <property type="protein sequence ID" value="UZD54135.1"/>
    <property type="molecule type" value="Genomic_DNA"/>
</dbReference>
<evidence type="ECO:0000313" key="5">
    <source>
        <dbReference type="Proteomes" id="UP001163266"/>
    </source>
</evidence>
<sequence>MHRRDWLKGAVAWGSAGLIGCSAERGVLALGVHPWPGYESLFLAEQFGWIPTAVQLRKGRRAGDSLAALAEGSLDGAAITLDEMMRARTEGLPLVAALVFNDSIGADAVLVRPEIREWSHLVGRRVAVEHSGTGELVLSKLLELSGLRRDELKVLDIPPDGQVRAWQEGRIDAAVTYEPVASRLTALGARRLLDSSAFPDLILDVLAVRRDRVAGRDEALRGLVASHFRALEHLRVSPDDALRRIAAWRGTTVEAVRRSFSGLELPGLERNHAYLSGAAPKLARTAAAVNRVLVAGGLVARGDDLKDLADGRWLPTEPVGDLR</sequence>
<name>A0ABY6MP60_9BURK</name>
<evidence type="ECO:0000313" key="4">
    <source>
        <dbReference type="EMBL" id="UZD54135.1"/>
    </source>
</evidence>
<evidence type="ECO:0000256" key="1">
    <source>
        <dbReference type="ARBA" id="ARBA00004418"/>
    </source>
</evidence>
<keyword evidence="5" id="KW-1185">Reference proteome</keyword>
<evidence type="ECO:0000256" key="3">
    <source>
        <dbReference type="ARBA" id="ARBA00022729"/>
    </source>
</evidence>
<dbReference type="Proteomes" id="UP001163266">
    <property type="component" value="Chromosome"/>
</dbReference>
<dbReference type="PANTHER" id="PTHR30024:SF47">
    <property type="entry name" value="TAURINE-BINDING PERIPLASMIC PROTEIN"/>
    <property type="match status" value="1"/>
</dbReference>
<comment type="similarity">
    <text evidence="2">Belongs to the bacterial solute-binding protein SsuA/TauA family.</text>
</comment>
<gene>
    <name evidence="4" type="ORF">OMP39_10645</name>
</gene>
<proteinExistence type="inferred from homology"/>
<reference evidence="4" key="1">
    <citation type="submission" date="2022-10" db="EMBL/GenBank/DDBJ databases">
        <title>Complete genome sequence of Schlegelella aquatica LMG 23380.</title>
        <authorList>
            <person name="Musilova J."/>
            <person name="Kourilova X."/>
            <person name="Bezdicek M."/>
            <person name="Hermankova K."/>
            <person name="Obruca S."/>
            <person name="Sedlar K."/>
        </authorList>
    </citation>
    <scope>NUCLEOTIDE SEQUENCE</scope>
    <source>
        <strain evidence="4">LMG 23380</strain>
    </source>
</reference>
<dbReference type="Gene3D" id="3.40.190.10">
    <property type="entry name" value="Periplasmic binding protein-like II"/>
    <property type="match status" value="2"/>
</dbReference>
<keyword evidence="3" id="KW-0732">Signal</keyword>
<dbReference type="RefSeq" id="WP_264891704.1">
    <property type="nucleotide sequence ID" value="NZ_CP110257.1"/>
</dbReference>
<dbReference type="Pfam" id="PF13379">
    <property type="entry name" value="NMT1_2"/>
    <property type="match status" value="1"/>
</dbReference>
<dbReference type="PROSITE" id="PS51257">
    <property type="entry name" value="PROKAR_LIPOPROTEIN"/>
    <property type="match status" value="1"/>
</dbReference>
<organism evidence="4 5">
    <name type="scientific">Caldimonas aquatica</name>
    <dbReference type="NCBI Taxonomy" id="376175"/>
    <lineage>
        <taxon>Bacteria</taxon>
        <taxon>Pseudomonadati</taxon>
        <taxon>Pseudomonadota</taxon>
        <taxon>Betaproteobacteria</taxon>
        <taxon>Burkholderiales</taxon>
        <taxon>Sphaerotilaceae</taxon>
        <taxon>Caldimonas</taxon>
    </lineage>
</organism>
<dbReference type="PANTHER" id="PTHR30024">
    <property type="entry name" value="ALIPHATIC SULFONATES-BINDING PROTEIN-RELATED"/>
    <property type="match status" value="1"/>
</dbReference>
<evidence type="ECO:0000256" key="2">
    <source>
        <dbReference type="ARBA" id="ARBA00010742"/>
    </source>
</evidence>
<protein>
    <submittedName>
        <fullName evidence="4">ABC transporter substrate-binding protein</fullName>
    </submittedName>
</protein>
<dbReference type="SUPFAM" id="SSF53850">
    <property type="entry name" value="Periplasmic binding protein-like II"/>
    <property type="match status" value="1"/>
</dbReference>